<proteinExistence type="predicted"/>
<evidence type="ECO:0000313" key="3">
    <source>
        <dbReference type="Proteomes" id="UP001307889"/>
    </source>
</evidence>
<keyword evidence="3" id="KW-1185">Reference proteome</keyword>
<accession>A0ABN7B738</accession>
<evidence type="ECO:0000256" key="1">
    <source>
        <dbReference type="SAM" id="MobiDB-lite"/>
    </source>
</evidence>
<feature type="region of interest" description="Disordered" evidence="1">
    <location>
        <begin position="71"/>
        <end position="114"/>
    </location>
</feature>
<dbReference type="Proteomes" id="UP001307889">
    <property type="component" value="Chromosome 11"/>
</dbReference>
<feature type="compositionally biased region" description="Basic residues" evidence="1">
    <location>
        <begin position="83"/>
        <end position="95"/>
    </location>
</feature>
<sequence>MLRALVEWTSEKVSSLLSRIFEIFCDSGFSPKGSAAYTYQYNYEVVPQFTNRKSTEKENGLIRNEETRVVAPTDQEPAESSIHKRQNRRKRHQRGCQRANSPLNGITNNPKEAHDDWRNRTVTACPAIARYDRDNIDSETIQFGALSIRFSLNLRFLMDGPRDKIPSPPSYAQLVRDWAQSDTNAFWEHQLKRKLKTVYQQMEKWRARNRIFSVTVSGSPPNFEASPTNVLVRRIKEKMEKYFVGVLELGEVHLGWNGVTRRLIYIGPSKKVVEEKFLAGINSKCERMPNKLKGMKISKSLTKMHLTAQSTAKRPYSLTEELSDWEEKYWDKQIHRFKRKSGKANKKRLRSLEQENPVTKREMALMETKSASGNCDRKRSQRKRTNVTLEGVQKPKRSNSDSRQHEVQPSVVGGLKRRQRSKRMVIMEAKCRNMMRKMKQQI</sequence>
<evidence type="ECO:0000313" key="2">
    <source>
        <dbReference type="EMBL" id="BET00207.1"/>
    </source>
</evidence>
<name>A0ABN7B738_9HEMI</name>
<organism evidence="2 3">
    <name type="scientific">Nesidiocoris tenuis</name>
    <dbReference type="NCBI Taxonomy" id="355587"/>
    <lineage>
        <taxon>Eukaryota</taxon>
        <taxon>Metazoa</taxon>
        <taxon>Ecdysozoa</taxon>
        <taxon>Arthropoda</taxon>
        <taxon>Hexapoda</taxon>
        <taxon>Insecta</taxon>
        <taxon>Pterygota</taxon>
        <taxon>Neoptera</taxon>
        <taxon>Paraneoptera</taxon>
        <taxon>Hemiptera</taxon>
        <taxon>Heteroptera</taxon>
        <taxon>Panheteroptera</taxon>
        <taxon>Cimicomorpha</taxon>
        <taxon>Miridae</taxon>
        <taxon>Dicyphina</taxon>
        <taxon>Nesidiocoris</taxon>
    </lineage>
</organism>
<protein>
    <submittedName>
        <fullName evidence="2">Uncharacterized protein</fullName>
    </submittedName>
</protein>
<gene>
    <name evidence="2" type="ORF">NTJ_13023</name>
</gene>
<feature type="region of interest" description="Disordered" evidence="1">
    <location>
        <begin position="368"/>
        <end position="420"/>
    </location>
</feature>
<dbReference type="EMBL" id="AP028919">
    <property type="protein sequence ID" value="BET00207.1"/>
    <property type="molecule type" value="Genomic_DNA"/>
</dbReference>
<reference evidence="2 3" key="1">
    <citation type="submission" date="2023-09" db="EMBL/GenBank/DDBJ databases">
        <title>Nesidiocoris tenuis whole genome shotgun sequence.</title>
        <authorList>
            <person name="Shibata T."/>
            <person name="Shimoda M."/>
            <person name="Kobayashi T."/>
            <person name="Uehara T."/>
        </authorList>
    </citation>
    <scope>NUCLEOTIDE SEQUENCE [LARGE SCALE GENOMIC DNA]</scope>
    <source>
        <strain evidence="2 3">Japan</strain>
    </source>
</reference>
<feature type="compositionally biased region" description="Polar residues" evidence="1">
    <location>
        <begin position="98"/>
        <end position="110"/>
    </location>
</feature>